<dbReference type="InterPro" id="IPR041700">
    <property type="entry name" value="OMP_b-brl_3"/>
</dbReference>
<evidence type="ECO:0000259" key="5">
    <source>
        <dbReference type="Pfam" id="PF14905"/>
    </source>
</evidence>
<evidence type="ECO:0000256" key="1">
    <source>
        <dbReference type="ARBA" id="ARBA00004442"/>
    </source>
</evidence>
<dbReference type="InterPro" id="IPR036942">
    <property type="entry name" value="Beta-barrel_TonB_sf"/>
</dbReference>
<feature type="domain" description="TonB-dependent receptor plug" evidence="4">
    <location>
        <begin position="144"/>
        <end position="212"/>
    </location>
</feature>
<feature type="domain" description="Outer membrane protein beta-barrel" evidence="5">
    <location>
        <begin position="382"/>
        <end position="752"/>
    </location>
</feature>
<dbReference type="GO" id="GO:0009279">
    <property type="term" value="C:cell outer membrane"/>
    <property type="evidence" value="ECO:0007669"/>
    <property type="project" value="UniProtKB-SubCell"/>
</dbReference>
<dbReference type="InterPro" id="IPR012910">
    <property type="entry name" value="Plug_dom"/>
</dbReference>
<dbReference type="InterPro" id="IPR037066">
    <property type="entry name" value="Plug_dom_sf"/>
</dbReference>
<dbReference type="Gene3D" id="2.170.130.10">
    <property type="entry name" value="TonB-dependent receptor, plug domain"/>
    <property type="match status" value="1"/>
</dbReference>
<name>A0A412YC39_BACFG</name>
<keyword evidence="2" id="KW-0472">Membrane</keyword>
<accession>A0A412YC39</accession>
<dbReference type="Pfam" id="PF14905">
    <property type="entry name" value="OMP_b-brl_3"/>
    <property type="match status" value="1"/>
</dbReference>
<comment type="caution">
    <text evidence="6">The sequence shown here is derived from an EMBL/GenBank/DDBJ whole genome shotgun (WGS) entry which is preliminary data.</text>
</comment>
<comment type="subcellular location">
    <subcellularLocation>
        <location evidence="1">Cell outer membrane</location>
    </subcellularLocation>
</comment>
<dbReference type="Gene3D" id="2.40.170.20">
    <property type="entry name" value="TonB-dependent receptor, beta-barrel domain"/>
    <property type="match status" value="1"/>
</dbReference>
<organism evidence="6 7">
    <name type="scientific">Bacteroides fragilis</name>
    <dbReference type="NCBI Taxonomy" id="817"/>
    <lineage>
        <taxon>Bacteria</taxon>
        <taxon>Pseudomonadati</taxon>
        <taxon>Bacteroidota</taxon>
        <taxon>Bacteroidia</taxon>
        <taxon>Bacteroidales</taxon>
        <taxon>Bacteroidaceae</taxon>
        <taxon>Bacteroides</taxon>
    </lineage>
</organism>
<sequence>MKNTLLVLLYLTLSLNNVFSKEIQLKGQTVDSLTLAPVTMTLVSVIDNNNKMLFTGMVESEDASFAFDKIKIDKGGCQVVISNNGYFTKNIVLDEQAIEREIDLGVIPLKAIELSMEMDQVTVLGNYRTRVSVDKTSYIIDSLRLKNVYTSTDLMRKIPEIAVDELSRKIRIMGKENTLVLLNGVNTGTSVDMRSINFRDVEKVEVITSPSSGTEVEYDGIINIILKPKAQKGISVDVEETLKLDLRSNDTYVGVTWGSDKVRLKMSYDNYYRANPFDIQQQRTDQLTDELYGKIGYSAKPFEMTHDIGLNLDYQITPRDFFNITTSTKQVRTRKEIDYSAFNIIDGKQYDLSPFNTRFANRYWMGNYTLYYRHSMKNKAKDYFSINANFGFMDAIEDVDTKYQDGTQPFMNRELGNKFSTMLRVEYNNVLSDVFHLNTGVQGYFQDFKGSLNNEPNENNLKNYRCNLFADLNASVGKFQFRVGAKGEVNVNEFKDKAYGSSSQFTLMPTAAAIMKINNENTLKAEFKYLTNYPSAWMMAPYEIKDDEKTISRGNPNLKLQQYKVFELTYTYRTDAITINTIPYYHKSNNLIVNQILHDNELNTISTFTNGGKLERAGLRINGSLNFLGGAISIDPELSAAYETMGYNGVKRSNFLYKLGGTVMLAFPMGFGCGTYGSYNSKTLTTTGYIAPLRSINAIFIMKHFDKLNLNVFAGYQSIVESAEVVHTISDTYSQRDYFKLNSKGFMLRINYYFTAGKSKRMEKVNTYFDNDRK</sequence>
<evidence type="ECO:0000256" key="3">
    <source>
        <dbReference type="ARBA" id="ARBA00023237"/>
    </source>
</evidence>
<protein>
    <submittedName>
        <fullName evidence="6">Uncharacterized protein</fullName>
    </submittedName>
</protein>
<dbReference type="AlphaFoldDB" id="A0A412YC39"/>
<evidence type="ECO:0000313" key="6">
    <source>
        <dbReference type="EMBL" id="RGV55047.1"/>
    </source>
</evidence>
<dbReference type="EMBL" id="QRZH01000006">
    <property type="protein sequence ID" value="RGV55047.1"/>
    <property type="molecule type" value="Genomic_DNA"/>
</dbReference>
<dbReference type="SUPFAM" id="SSF56935">
    <property type="entry name" value="Porins"/>
    <property type="match status" value="1"/>
</dbReference>
<evidence type="ECO:0000313" key="7">
    <source>
        <dbReference type="Proteomes" id="UP000286270"/>
    </source>
</evidence>
<evidence type="ECO:0000256" key="2">
    <source>
        <dbReference type="ARBA" id="ARBA00023136"/>
    </source>
</evidence>
<proteinExistence type="predicted"/>
<dbReference type="Proteomes" id="UP000286270">
    <property type="component" value="Unassembled WGS sequence"/>
</dbReference>
<dbReference type="Pfam" id="PF07715">
    <property type="entry name" value="Plug"/>
    <property type="match status" value="1"/>
</dbReference>
<keyword evidence="3" id="KW-0998">Cell outer membrane</keyword>
<reference evidence="6 7" key="1">
    <citation type="submission" date="2018-08" db="EMBL/GenBank/DDBJ databases">
        <title>A genome reference for cultivated species of the human gut microbiota.</title>
        <authorList>
            <person name="Zou Y."/>
            <person name="Xue W."/>
            <person name="Luo G."/>
        </authorList>
    </citation>
    <scope>NUCLEOTIDE SEQUENCE [LARGE SCALE GENOMIC DNA]</scope>
    <source>
        <strain evidence="6 7">AF14-26</strain>
    </source>
</reference>
<gene>
    <name evidence="6" type="ORF">DWW08_09235</name>
</gene>
<evidence type="ECO:0000259" key="4">
    <source>
        <dbReference type="Pfam" id="PF07715"/>
    </source>
</evidence>